<dbReference type="InterPro" id="IPR006464">
    <property type="entry name" value="AcTrfase_RimI/Ard1"/>
</dbReference>
<evidence type="ECO:0000259" key="2">
    <source>
        <dbReference type="PROSITE" id="PS51186"/>
    </source>
</evidence>
<dbReference type="CDD" id="cd04301">
    <property type="entry name" value="NAT_SF"/>
    <property type="match status" value="1"/>
</dbReference>
<reference evidence="3 4" key="1">
    <citation type="submission" date="2018-05" db="EMBL/GenBank/DDBJ databases">
        <title>Draft genome sequence of Streptococcus panodentis CCUG 70867T.</title>
        <authorList>
            <person name="Salva-Serra F."/>
            <person name="Mendez V."/>
            <person name="Jaen-Luchoro D."/>
            <person name="Gonzales-Siles L."/>
            <person name="Karlsson R."/>
            <person name="Engstrom-Jakobsson H."/>
            <person name="Busquets A."/>
            <person name="Gomila M."/>
            <person name="Pineiro-Iglesias B."/>
            <person name="Bennasar-Figueras A."/>
            <person name="Seeger M."/>
            <person name="Moore E."/>
        </authorList>
    </citation>
    <scope>NUCLEOTIDE SEQUENCE [LARGE SCALE GENOMIC DNA]</scope>
    <source>
        <strain evidence="3 4">CCUG 70867</strain>
    </source>
</reference>
<proteinExistence type="inferred from homology"/>
<evidence type="ECO:0000313" key="4">
    <source>
        <dbReference type="Proteomes" id="UP001519349"/>
    </source>
</evidence>
<evidence type="ECO:0000256" key="1">
    <source>
        <dbReference type="RuleBase" id="RU363094"/>
    </source>
</evidence>
<sequence>MTEIRQWEGGSAAERAELAASLYQILSDVYQVSPWSAEQLEKDLCAETALYFLAEEAGAVIGFLALQVTAFEAEVLQIAVRQAYQGRKIATALFENLPADRDIFLEVRESNCPALLFYKKEKFKEIARRKGYYHAPAEDAIVMKRESHER</sequence>
<protein>
    <recommendedName>
        <fullName evidence="1">[Ribosomal protein bS18]-alanine N-acetyltransferase</fullName>
        <ecNumber evidence="1">2.3.1.266</ecNumber>
    </recommendedName>
</protein>
<comment type="caution">
    <text evidence="3">The sequence shown here is derived from an EMBL/GenBank/DDBJ whole genome shotgun (WGS) entry which is preliminary data.</text>
</comment>
<evidence type="ECO:0000313" key="3">
    <source>
        <dbReference type="EMBL" id="MBP2620635.1"/>
    </source>
</evidence>
<comment type="catalytic activity">
    <reaction evidence="1">
        <text>N-terminal L-alanyl-[ribosomal protein bS18] + acetyl-CoA = N-terminal N(alpha)-acetyl-L-alanyl-[ribosomal protein bS18] + CoA + H(+)</text>
        <dbReference type="Rhea" id="RHEA:43756"/>
        <dbReference type="Rhea" id="RHEA-COMP:10676"/>
        <dbReference type="Rhea" id="RHEA-COMP:10677"/>
        <dbReference type="ChEBI" id="CHEBI:15378"/>
        <dbReference type="ChEBI" id="CHEBI:57287"/>
        <dbReference type="ChEBI" id="CHEBI:57288"/>
        <dbReference type="ChEBI" id="CHEBI:64718"/>
        <dbReference type="ChEBI" id="CHEBI:83683"/>
        <dbReference type="EC" id="2.3.1.266"/>
    </reaction>
</comment>
<comment type="function">
    <text evidence="1">Acetylates the N-terminal alanine of ribosomal protein bS18.</text>
</comment>
<dbReference type="EMBL" id="QFAY01000007">
    <property type="protein sequence ID" value="MBP2620635.1"/>
    <property type="molecule type" value="Genomic_DNA"/>
</dbReference>
<accession>A0ABS5AVP9</accession>
<comment type="subcellular location">
    <subcellularLocation>
        <location evidence="1">Cytoplasm</location>
    </subcellularLocation>
</comment>
<dbReference type="NCBIfam" id="TIGR01575">
    <property type="entry name" value="rimI"/>
    <property type="match status" value="1"/>
</dbReference>
<keyword evidence="1" id="KW-0963">Cytoplasm</keyword>
<feature type="domain" description="N-acetyltransferase" evidence="2">
    <location>
        <begin position="2"/>
        <end position="148"/>
    </location>
</feature>
<comment type="similarity">
    <text evidence="1">Belongs to the acetyltransferase family. RimI subfamily.</text>
</comment>
<dbReference type="InterPro" id="IPR016181">
    <property type="entry name" value="Acyl_CoA_acyltransferase"/>
</dbReference>
<organism evidence="3 4">
    <name type="scientific">Streptococcus panodentis</name>
    <dbReference type="NCBI Taxonomy" id="1581472"/>
    <lineage>
        <taxon>Bacteria</taxon>
        <taxon>Bacillati</taxon>
        <taxon>Bacillota</taxon>
        <taxon>Bacilli</taxon>
        <taxon>Lactobacillales</taxon>
        <taxon>Streptococcaceae</taxon>
        <taxon>Streptococcus</taxon>
    </lineage>
</organism>
<dbReference type="Gene3D" id="3.40.630.30">
    <property type="match status" value="1"/>
</dbReference>
<dbReference type="RefSeq" id="WP_209551046.1">
    <property type="nucleotide sequence ID" value="NZ_QFAY01000007.1"/>
</dbReference>
<gene>
    <name evidence="3" type="primary">rimI</name>
    <name evidence="3" type="ORF">DHL47_04640</name>
</gene>
<keyword evidence="4" id="KW-1185">Reference proteome</keyword>
<dbReference type="SUPFAM" id="SSF55729">
    <property type="entry name" value="Acyl-CoA N-acyltransferases (Nat)"/>
    <property type="match status" value="1"/>
</dbReference>
<dbReference type="PROSITE" id="PS51186">
    <property type="entry name" value="GNAT"/>
    <property type="match status" value="1"/>
</dbReference>
<dbReference type="Pfam" id="PF00583">
    <property type="entry name" value="Acetyltransf_1"/>
    <property type="match status" value="1"/>
</dbReference>
<dbReference type="Proteomes" id="UP001519349">
    <property type="component" value="Unassembled WGS sequence"/>
</dbReference>
<dbReference type="EC" id="2.3.1.266" evidence="1"/>
<name>A0ABS5AVP9_9STRE</name>
<dbReference type="InterPro" id="IPR000182">
    <property type="entry name" value="GNAT_dom"/>
</dbReference>